<keyword evidence="4 6" id="KW-0378">Hydrolase</keyword>
<protein>
    <recommendedName>
        <fullName evidence="3 6">Beta-lactamase</fullName>
        <ecNumber evidence="3 6">3.5.2.6</ecNumber>
    </recommendedName>
</protein>
<dbReference type="InterPro" id="IPR045155">
    <property type="entry name" value="Beta-lactam_cat"/>
</dbReference>
<feature type="chain" id="PRO_5036692474" description="Beta-lactamase" evidence="7">
    <location>
        <begin position="28"/>
        <end position="349"/>
    </location>
</feature>
<keyword evidence="5 6" id="KW-0046">Antibiotic resistance</keyword>
<sequence length="349" mass="37101">MARALCAKVANMRLPLILSLASLALSACGSGSPQTASETPRLNMPQLTTEVAQIAERARPGVLGVGVMNLESGESWDFNGERRFPMQSVFKAPLGAAVLAEVDAGRLKLDDPIILTEQELSPPKSPIADAYPGRRDYTVRELLVAAVGVSDNTAADVLMKKIGGPGAVTAWLVGKKVEEIRVDRYERQLQPDSVGMASFRPAWKGTQAYMTAFASVPPETRRKAVAAYLSDPQDTATPRGVLTFLDKLDDGELLSPASKKLLLEMMTETTTGQDRLKAGFPAGSRLAHKTGTARTDLGMNPAVNDVGIVTLPGGRRYAVAVFLSGSTLGDAANEKVVADVARAVTRGIR</sequence>
<evidence type="ECO:0000256" key="5">
    <source>
        <dbReference type="ARBA" id="ARBA00023251"/>
    </source>
</evidence>
<dbReference type="PANTHER" id="PTHR35333">
    <property type="entry name" value="BETA-LACTAMASE"/>
    <property type="match status" value="1"/>
</dbReference>
<feature type="domain" description="Beta-lactamase class A catalytic" evidence="8">
    <location>
        <begin position="64"/>
        <end position="322"/>
    </location>
</feature>
<keyword evidence="10" id="KW-1185">Reference proteome</keyword>
<proteinExistence type="inferred from homology"/>
<dbReference type="EC" id="3.5.2.6" evidence="3 6"/>
<dbReference type="InterPro" id="IPR023650">
    <property type="entry name" value="Beta-lactam_class-A_AS"/>
</dbReference>
<dbReference type="EMBL" id="JAGSGD010000001">
    <property type="protein sequence ID" value="MBR7619100.1"/>
    <property type="molecule type" value="Genomic_DNA"/>
</dbReference>
<comment type="caution">
    <text evidence="9">The sequence shown here is derived from an EMBL/GenBank/DDBJ whole genome shotgun (WGS) entry which is preliminary data.</text>
</comment>
<evidence type="ECO:0000256" key="7">
    <source>
        <dbReference type="SAM" id="SignalP"/>
    </source>
</evidence>
<comment type="catalytic activity">
    <reaction evidence="1 6">
        <text>a beta-lactam + H2O = a substituted beta-amino acid</text>
        <dbReference type="Rhea" id="RHEA:20401"/>
        <dbReference type="ChEBI" id="CHEBI:15377"/>
        <dbReference type="ChEBI" id="CHEBI:35627"/>
        <dbReference type="ChEBI" id="CHEBI:140347"/>
        <dbReference type="EC" id="3.5.2.6"/>
    </reaction>
</comment>
<gene>
    <name evidence="9" type="primary">bla</name>
    <name evidence="9" type="ORF">JKL49_06825</name>
</gene>
<feature type="signal peptide" evidence="7">
    <location>
        <begin position="1"/>
        <end position="27"/>
    </location>
</feature>
<dbReference type="GO" id="GO:0008800">
    <property type="term" value="F:beta-lactamase activity"/>
    <property type="evidence" value="ECO:0007669"/>
    <property type="project" value="UniProtKB-UniRule"/>
</dbReference>
<dbReference type="GO" id="GO:0046677">
    <property type="term" value="P:response to antibiotic"/>
    <property type="evidence" value="ECO:0007669"/>
    <property type="project" value="UniProtKB-UniRule"/>
</dbReference>
<dbReference type="GO" id="GO:0030655">
    <property type="term" value="P:beta-lactam antibiotic catabolic process"/>
    <property type="evidence" value="ECO:0007669"/>
    <property type="project" value="InterPro"/>
</dbReference>
<dbReference type="InterPro" id="IPR000871">
    <property type="entry name" value="Beta-lactam_class-A"/>
</dbReference>
<accession>A0A941CYR7</accession>
<dbReference type="Proteomes" id="UP000622580">
    <property type="component" value="Unassembled WGS sequence"/>
</dbReference>
<evidence type="ECO:0000313" key="9">
    <source>
        <dbReference type="EMBL" id="MBR7619100.1"/>
    </source>
</evidence>
<reference evidence="9" key="1">
    <citation type="submission" date="2021-04" db="EMBL/GenBank/DDBJ databases">
        <title>Draft genome assembly of strain Phenylobacterium sp. 20VBR1 using MiniION and Illumina platforms.</title>
        <authorList>
            <person name="Thomas F.A."/>
            <person name="Krishnan K.P."/>
            <person name="Sinha R.K."/>
        </authorList>
    </citation>
    <scope>NUCLEOTIDE SEQUENCE</scope>
    <source>
        <strain evidence="9">20VBR1</strain>
    </source>
</reference>
<evidence type="ECO:0000256" key="4">
    <source>
        <dbReference type="ARBA" id="ARBA00022801"/>
    </source>
</evidence>
<dbReference type="PRINTS" id="PR00118">
    <property type="entry name" value="BLACTAMASEA"/>
</dbReference>
<name>A0A941CYR7_9CAUL</name>
<comment type="similarity">
    <text evidence="2 6">Belongs to the class-A beta-lactamase family.</text>
</comment>
<dbReference type="AlphaFoldDB" id="A0A941CYR7"/>
<keyword evidence="7" id="KW-0732">Signal</keyword>
<dbReference type="PROSITE" id="PS00146">
    <property type="entry name" value="BETA_LACTAMASE_A"/>
    <property type="match status" value="1"/>
</dbReference>
<dbReference type="SUPFAM" id="SSF56601">
    <property type="entry name" value="beta-lactamase/transpeptidase-like"/>
    <property type="match status" value="1"/>
</dbReference>
<evidence type="ECO:0000256" key="3">
    <source>
        <dbReference type="ARBA" id="ARBA00012865"/>
    </source>
</evidence>
<dbReference type="InterPro" id="IPR012338">
    <property type="entry name" value="Beta-lactam/transpept-like"/>
</dbReference>
<dbReference type="PROSITE" id="PS51257">
    <property type="entry name" value="PROKAR_LIPOPROTEIN"/>
    <property type="match status" value="1"/>
</dbReference>
<dbReference type="Gene3D" id="3.40.710.10">
    <property type="entry name" value="DD-peptidase/beta-lactamase superfamily"/>
    <property type="match status" value="1"/>
</dbReference>
<evidence type="ECO:0000256" key="1">
    <source>
        <dbReference type="ARBA" id="ARBA00001526"/>
    </source>
</evidence>
<dbReference type="Pfam" id="PF13354">
    <property type="entry name" value="Beta-lactamase2"/>
    <property type="match status" value="1"/>
</dbReference>
<evidence type="ECO:0000313" key="10">
    <source>
        <dbReference type="Proteomes" id="UP000622580"/>
    </source>
</evidence>
<evidence type="ECO:0000256" key="6">
    <source>
        <dbReference type="RuleBase" id="RU361140"/>
    </source>
</evidence>
<evidence type="ECO:0000256" key="2">
    <source>
        <dbReference type="ARBA" id="ARBA00009009"/>
    </source>
</evidence>
<organism evidence="9 10">
    <name type="scientific">Phenylobacterium glaciei</name>
    <dbReference type="NCBI Taxonomy" id="2803784"/>
    <lineage>
        <taxon>Bacteria</taxon>
        <taxon>Pseudomonadati</taxon>
        <taxon>Pseudomonadota</taxon>
        <taxon>Alphaproteobacteria</taxon>
        <taxon>Caulobacterales</taxon>
        <taxon>Caulobacteraceae</taxon>
        <taxon>Phenylobacterium</taxon>
    </lineage>
</organism>
<dbReference type="NCBIfam" id="NF033103">
    <property type="entry name" value="bla_class_A"/>
    <property type="match status" value="1"/>
</dbReference>
<dbReference type="PANTHER" id="PTHR35333:SF3">
    <property type="entry name" value="BETA-LACTAMASE-TYPE TRANSPEPTIDASE FOLD CONTAINING PROTEIN"/>
    <property type="match status" value="1"/>
</dbReference>
<evidence type="ECO:0000259" key="8">
    <source>
        <dbReference type="Pfam" id="PF13354"/>
    </source>
</evidence>